<proteinExistence type="predicted"/>
<comment type="caution">
    <text evidence="1">The sequence shown here is derived from an EMBL/GenBank/DDBJ whole genome shotgun (WGS) entry which is preliminary data.</text>
</comment>
<dbReference type="Proteomes" id="UP000030518">
    <property type="component" value="Unassembled WGS sequence"/>
</dbReference>
<evidence type="ECO:0000313" key="1">
    <source>
        <dbReference type="EMBL" id="KGQ18306.1"/>
    </source>
</evidence>
<dbReference type="STRING" id="1300345.LF41_1666"/>
<protein>
    <submittedName>
        <fullName evidence="1">Uncharacterized protein</fullName>
    </submittedName>
</protein>
<accession>A0A0A2WDM1</accession>
<dbReference type="AlphaFoldDB" id="A0A0A2WDM1"/>
<sequence>MTNFCFGLGRLCGLHRRVPEPLPTYDAVGKIHKSLTCC</sequence>
<keyword evidence="2" id="KW-1185">Reference proteome</keyword>
<dbReference type="PATRIC" id="fig|1300345.3.peg.2730"/>
<dbReference type="EMBL" id="JRKJ01000021">
    <property type="protein sequence ID" value="KGQ18306.1"/>
    <property type="molecule type" value="Genomic_DNA"/>
</dbReference>
<gene>
    <name evidence="1" type="ORF">LF41_1666</name>
</gene>
<organism evidence="1 2">
    <name type="scientific">Lysobacter dokdonensis DS-58</name>
    <dbReference type="NCBI Taxonomy" id="1300345"/>
    <lineage>
        <taxon>Bacteria</taxon>
        <taxon>Pseudomonadati</taxon>
        <taxon>Pseudomonadota</taxon>
        <taxon>Gammaproteobacteria</taxon>
        <taxon>Lysobacterales</taxon>
        <taxon>Lysobacteraceae</taxon>
        <taxon>Noviluteimonas</taxon>
    </lineage>
</organism>
<name>A0A0A2WDM1_9GAMM</name>
<evidence type="ECO:0000313" key="2">
    <source>
        <dbReference type="Proteomes" id="UP000030518"/>
    </source>
</evidence>
<reference evidence="1 2" key="1">
    <citation type="submission" date="2014-09" db="EMBL/GenBank/DDBJ databases">
        <title>Genome sequences of Lysobacter dokdonensis DS-58.</title>
        <authorList>
            <person name="Kim J.F."/>
            <person name="Kwak M.-J."/>
        </authorList>
    </citation>
    <scope>NUCLEOTIDE SEQUENCE [LARGE SCALE GENOMIC DNA]</scope>
    <source>
        <strain evidence="1 2">DS-58</strain>
    </source>
</reference>